<keyword evidence="6" id="KW-0460">Magnesium</keyword>
<name>A0ABU2B9C9_9CORY</name>
<evidence type="ECO:0000256" key="6">
    <source>
        <dbReference type="ARBA" id="ARBA00022842"/>
    </source>
</evidence>
<evidence type="ECO:0000256" key="9">
    <source>
        <dbReference type="ARBA" id="ARBA00048689"/>
    </source>
</evidence>
<dbReference type="EC" id="2.4.1.266" evidence="7"/>
<organism evidence="12 13">
    <name type="scientific">Corynebacterium felinum</name>
    <dbReference type="NCBI Taxonomy" id="131318"/>
    <lineage>
        <taxon>Bacteria</taxon>
        <taxon>Bacillati</taxon>
        <taxon>Actinomycetota</taxon>
        <taxon>Actinomycetes</taxon>
        <taxon>Mycobacteriales</taxon>
        <taxon>Corynebacteriaceae</taxon>
        <taxon>Corynebacterium</taxon>
    </lineage>
</organism>
<comment type="cofactor">
    <cofactor evidence="1">
        <name>Mn(2+)</name>
        <dbReference type="ChEBI" id="CHEBI:29035"/>
    </cofactor>
</comment>
<protein>
    <recommendedName>
        <fullName evidence="8">Glucosyl-3-phosphoglycerate synthase</fullName>
        <ecNumber evidence="7">2.4.1.266</ecNumber>
    </recommendedName>
</protein>
<dbReference type="PANTHER" id="PTHR48090">
    <property type="entry name" value="UNDECAPRENYL-PHOSPHATE 4-DEOXY-4-FORMAMIDO-L-ARABINOSE TRANSFERASE-RELATED"/>
    <property type="match status" value="1"/>
</dbReference>
<evidence type="ECO:0000256" key="2">
    <source>
        <dbReference type="ARBA" id="ARBA00001946"/>
    </source>
</evidence>
<gene>
    <name evidence="12" type="ORF">J2S37_001777</name>
</gene>
<dbReference type="Proteomes" id="UP001183619">
    <property type="component" value="Unassembled WGS sequence"/>
</dbReference>
<evidence type="ECO:0000256" key="4">
    <source>
        <dbReference type="ARBA" id="ARBA00022676"/>
    </source>
</evidence>
<proteinExistence type="inferred from homology"/>
<evidence type="ECO:0000256" key="1">
    <source>
        <dbReference type="ARBA" id="ARBA00001936"/>
    </source>
</evidence>
<keyword evidence="5 12" id="KW-0808">Transferase</keyword>
<keyword evidence="4 12" id="KW-0328">Glycosyltransferase</keyword>
<evidence type="ECO:0000256" key="8">
    <source>
        <dbReference type="ARBA" id="ARBA00040894"/>
    </source>
</evidence>
<dbReference type="InterPro" id="IPR050256">
    <property type="entry name" value="Glycosyltransferase_2"/>
</dbReference>
<dbReference type="Pfam" id="PF00535">
    <property type="entry name" value="Glycos_transf_2"/>
    <property type="match status" value="1"/>
</dbReference>
<dbReference type="RefSeq" id="WP_277104907.1">
    <property type="nucleotide sequence ID" value="NZ_BAAAJS010000058.1"/>
</dbReference>
<dbReference type="Gene3D" id="3.90.550.10">
    <property type="entry name" value="Spore Coat Polysaccharide Biosynthesis Protein SpsA, Chain A"/>
    <property type="match status" value="1"/>
</dbReference>
<feature type="domain" description="Glycosyltransferase 2-like" evidence="11">
    <location>
        <begin position="4"/>
        <end position="126"/>
    </location>
</feature>
<keyword evidence="13" id="KW-1185">Reference proteome</keyword>
<dbReference type="GO" id="GO:0016757">
    <property type="term" value="F:glycosyltransferase activity"/>
    <property type="evidence" value="ECO:0007669"/>
    <property type="project" value="UniProtKB-KW"/>
</dbReference>
<accession>A0ABU2B9C9</accession>
<evidence type="ECO:0000259" key="11">
    <source>
        <dbReference type="Pfam" id="PF00535"/>
    </source>
</evidence>
<evidence type="ECO:0000256" key="3">
    <source>
        <dbReference type="ARBA" id="ARBA00006739"/>
    </source>
</evidence>
<dbReference type="PANTHER" id="PTHR48090:SF10">
    <property type="entry name" value="GLUCOSYL-3-PHOSPHOGLYCERATE SYNTHASE"/>
    <property type="match status" value="1"/>
</dbReference>
<sequence length="253" mass="27583">MKFTVIIPALNEEKTIAHVVDAACQSQATDIIVIDSDSLDNTASIAQHHGARVYNWREILPHIPCQPGKGEALWRGVYAAQTEAIVFVDADVEKLSPESINALAQPLTNPAIDLVKAHYTRTYQGQATGGGRVTELCAKPLLKHLFPHLSHIHQPLAGEYAIRRSFALGAEFAPGYGVEVGLLIDAANPTQVPLPPRVHRNRPLHELADMADIVAATILSKAGIGTMNYRPPLNHIDTFFPPPSTPFCEKERS</sequence>
<dbReference type="NCBIfam" id="NF010496">
    <property type="entry name" value="PRK13915.1"/>
    <property type="match status" value="1"/>
</dbReference>
<evidence type="ECO:0000313" key="13">
    <source>
        <dbReference type="Proteomes" id="UP001183619"/>
    </source>
</evidence>
<dbReference type="SUPFAM" id="SSF53448">
    <property type="entry name" value="Nucleotide-diphospho-sugar transferases"/>
    <property type="match status" value="1"/>
</dbReference>
<evidence type="ECO:0000256" key="7">
    <source>
        <dbReference type="ARBA" id="ARBA00039022"/>
    </source>
</evidence>
<comment type="catalytic activity">
    <reaction evidence="9">
        <text>(2R)-3-phosphoglycerate + UDP-alpha-D-glucose = (2R)-2-O-(alpha-D-glucopyranosyl)-3-phospho-glycerate + UDP + H(+)</text>
        <dbReference type="Rhea" id="RHEA:31319"/>
        <dbReference type="ChEBI" id="CHEBI:15378"/>
        <dbReference type="ChEBI" id="CHEBI:58223"/>
        <dbReference type="ChEBI" id="CHEBI:58272"/>
        <dbReference type="ChEBI" id="CHEBI:58885"/>
        <dbReference type="ChEBI" id="CHEBI:62600"/>
        <dbReference type="EC" id="2.4.1.266"/>
    </reaction>
    <physiologicalReaction direction="left-to-right" evidence="9">
        <dbReference type="Rhea" id="RHEA:31320"/>
    </physiologicalReaction>
</comment>
<comment type="catalytic activity">
    <reaction evidence="10">
        <text>an NDP-alpha-D-glucose + (2R)-3-phosphoglycerate = (2R)-2-O-(alpha-D-glucopyranosyl)-3-phospho-glycerate + a ribonucleoside 5'-diphosphate + H(+)</text>
        <dbReference type="Rhea" id="RHEA:47244"/>
        <dbReference type="ChEBI" id="CHEBI:15378"/>
        <dbReference type="ChEBI" id="CHEBI:57930"/>
        <dbReference type="ChEBI" id="CHEBI:58272"/>
        <dbReference type="ChEBI" id="CHEBI:62600"/>
        <dbReference type="ChEBI" id="CHEBI:76533"/>
        <dbReference type="EC" id="2.4.1.266"/>
    </reaction>
    <physiologicalReaction direction="left-to-right" evidence="10">
        <dbReference type="Rhea" id="RHEA:47245"/>
    </physiologicalReaction>
</comment>
<evidence type="ECO:0000256" key="10">
    <source>
        <dbReference type="ARBA" id="ARBA00048997"/>
    </source>
</evidence>
<dbReference type="InterPro" id="IPR029044">
    <property type="entry name" value="Nucleotide-diphossugar_trans"/>
</dbReference>
<dbReference type="InterPro" id="IPR001173">
    <property type="entry name" value="Glyco_trans_2-like"/>
</dbReference>
<comment type="similarity">
    <text evidence="3">Belongs to the glycosyltransferase 2 family.</text>
</comment>
<comment type="caution">
    <text evidence="12">The sequence shown here is derived from an EMBL/GenBank/DDBJ whole genome shotgun (WGS) entry which is preliminary data.</text>
</comment>
<evidence type="ECO:0000313" key="12">
    <source>
        <dbReference type="EMBL" id="MDR7355239.1"/>
    </source>
</evidence>
<reference evidence="12 13" key="1">
    <citation type="submission" date="2023-07" db="EMBL/GenBank/DDBJ databases">
        <title>Sequencing the genomes of 1000 actinobacteria strains.</title>
        <authorList>
            <person name="Klenk H.-P."/>
        </authorList>
    </citation>
    <scope>NUCLEOTIDE SEQUENCE [LARGE SCALE GENOMIC DNA]</scope>
    <source>
        <strain evidence="12 13">DSM 44508</strain>
    </source>
</reference>
<dbReference type="EMBL" id="JAVDYF010000001">
    <property type="protein sequence ID" value="MDR7355239.1"/>
    <property type="molecule type" value="Genomic_DNA"/>
</dbReference>
<evidence type="ECO:0000256" key="5">
    <source>
        <dbReference type="ARBA" id="ARBA00022679"/>
    </source>
</evidence>
<comment type="cofactor">
    <cofactor evidence="2">
        <name>Mg(2+)</name>
        <dbReference type="ChEBI" id="CHEBI:18420"/>
    </cofactor>
</comment>